<evidence type="ECO:0000256" key="10">
    <source>
        <dbReference type="HAMAP-Rule" id="MF_01038"/>
    </source>
</evidence>
<evidence type="ECO:0000256" key="8">
    <source>
        <dbReference type="ARBA" id="ARBA00023235"/>
    </source>
</evidence>
<sequence length="511" mass="57120">MIALIILDGWGINDRKVYNAVELANTNNYRKLLAEYPSTTLGASGLDVGLPEGQMGNSEVGHLNIGAGRIVYQDFTRITRDIENGNFFKNPALVEAMVKTRETDSALHIMGLLSDGGVHSHNTHLYALLKMAKIYNLNRVYLHIFLDGRDVPPANAKIYIRELEEKIKEVGISKIATIAGRYYAMDRDKRWERTEKAYNALVMGEGPAASSPIEAVDSCYARKETDEFVTPTVITDNLGNPVGTVNEGDSIIFFNFRPDRARQITRAFAEKDFKGFNRKKGFFHVNFVCMTQYDAEIKGVKVAYEPEILINTLGEFLSKKGLKQLRIAETEKYAHVTYFFNGGEEKTFPGEDRILIPSPKVPTYDMKPEMSAYEVTEKVIEKIREKIYDFIVLNYANPDMVGHTGNLEAAIRAVEAVDHCLGRVVSEIKELGGTAVVTSDHGNAEQMADYETGEPYTAHTTNRVPFILINPKRKGFRLTEGRLADIAPTILDILGLNKPEEMTGKSIICAD</sequence>
<comment type="subunit">
    <text evidence="10">Monomer.</text>
</comment>
<dbReference type="GO" id="GO:0004619">
    <property type="term" value="F:phosphoglycerate mutase activity"/>
    <property type="evidence" value="ECO:0007669"/>
    <property type="project" value="UniProtKB-UniRule"/>
</dbReference>
<proteinExistence type="inferred from homology"/>
<dbReference type="PIRSF" id="PIRSF001492">
    <property type="entry name" value="IPGAM"/>
    <property type="match status" value="1"/>
</dbReference>
<feature type="binding site" evidence="10 12">
    <location>
        <begin position="149"/>
        <end position="150"/>
    </location>
    <ligand>
        <name>substrate</name>
    </ligand>
</feature>
<organism evidence="16 17">
    <name type="scientific">Koleobacter methoxysyntrophicus</name>
    <dbReference type="NCBI Taxonomy" id="2751313"/>
    <lineage>
        <taxon>Bacteria</taxon>
        <taxon>Bacillati</taxon>
        <taxon>Bacillota</taxon>
        <taxon>Clostridia</taxon>
        <taxon>Koleobacterales</taxon>
        <taxon>Koleobacteraceae</taxon>
        <taxon>Koleobacter</taxon>
    </lineage>
</organism>
<feature type="binding site" evidence="10 12">
    <location>
        <begin position="257"/>
        <end position="260"/>
    </location>
    <ligand>
        <name>substrate</name>
    </ligand>
</feature>
<feature type="binding site" evidence="10 13">
    <location>
        <position position="58"/>
    </location>
    <ligand>
        <name>Mn(2+)</name>
        <dbReference type="ChEBI" id="CHEBI:29035"/>
        <label>2</label>
    </ligand>
</feature>
<evidence type="ECO:0000256" key="9">
    <source>
        <dbReference type="ARBA" id="ARBA00071648"/>
    </source>
</evidence>
<dbReference type="InterPro" id="IPR005995">
    <property type="entry name" value="Pgm_bpd_ind"/>
</dbReference>
<evidence type="ECO:0000259" key="14">
    <source>
        <dbReference type="Pfam" id="PF01676"/>
    </source>
</evidence>
<keyword evidence="5 10" id="KW-0479">Metal-binding</keyword>
<comment type="pathway">
    <text evidence="2 10">Carbohydrate degradation; glycolysis; pyruvate from D-glyceraldehyde 3-phosphate: step 3/5.</text>
</comment>
<feature type="active site" description="Phosphoserine intermediate" evidence="10 11">
    <location>
        <position position="58"/>
    </location>
</feature>
<feature type="binding site" evidence="10 12">
    <location>
        <position position="181"/>
    </location>
    <ligand>
        <name>substrate</name>
    </ligand>
</feature>
<feature type="domain" description="BPG-independent PGAM N-terminal" evidence="15">
    <location>
        <begin position="78"/>
        <end position="294"/>
    </location>
</feature>
<evidence type="ECO:0000256" key="2">
    <source>
        <dbReference type="ARBA" id="ARBA00004798"/>
    </source>
</evidence>
<evidence type="ECO:0000256" key="4">
    <source>
        <dbReference type="ARBA" id="ARBA00012026"/>
    </source>
</evidence>
<dbReference type="Gene3D" id="3.40.1450.10">
    <property type="entry name" value="BPG-independent phosphoglycerate mutase, domain B"/>
    <property type="match status" value="1"/>
</dbReference>
<feature type="domain" description="Metalloenzyme" evidence="14">
    <location>
        <begin position="2"/>
        <end position="498"/>
    </location>
</feature>
<dbReference type="Pfam" id="PF06415">
    <property type="entry name" value="iPGM_N"/>
    <property type="match status" value="1"/>
</dbReference>
<comment type="catalytic activity">
    <reaction evidence="1 10">
        <text>(2R)-2-phosphoglycerate = (2R)-3-phosphoglycerate</text>
        <dbReference type="Rhea" id="RHEA:15901"/>
        <dbReference type="ChEBI" id="CHEBI:58272"/>
        <dbReference type="ChEBI" id="CHEBI:58289"/>
        <dbReference type="EC" id="5.4.2.12"/>
    </reaction>
</comment>
<feature type="binding site" evidence="10 13">
    <location>
        <position position="440"/>
    </location>
    <ligand>
        <name>Mn(2+)</name>
        <dbReference type="ChEBI" id="CHEBI:29035"/>
        <label>2</label>
    </ligand>
</feature>
<feature type="binding site" evidence="10 13">
    <location>
        <position position="399"/>
    </location>
    <ligand>
        <name>Mn(2+)</name>
        <dbReference type="ChEBI" id="CHEBI:29035"/>
        <label>1</label>
    </ligand>
</feature>
<dbReference type="SUPFAM" id="SSF53649">
    <property type="entry name" value="Alkaline phosphatase-like"/>
    <property type="match status" value="1"/>
</dbReference>
<dbReference type="SUPFAM" id="SSF64158">
    <property type="entry name" value="2,3-Bisphosphoglycerate-independent phosphoglycerate mutase, substrate-binding domain"/>
    <property type="match status" value="1"/>
</dbReference>
<dbReference type="Proteomes" id="UP000662904">
    <property type="component" value="Chromosome"/>
</dbReference>
<keyword evidence="8 10" id="KW-0413">Isomerase</keyword>
<comment type="cofactor">
    <cofactor evidence="10">
        <name>Mn(2+)</name>
        <dbReference type="ChEBI" id="CHEBI:29035"/>
    </cofactor>
    <text evidence="10">Binds 2 manganese ions per subunit.</text>
</comment>
<evidence type="ECO:0000256" key="12">
    <source>
        <dbReference type="PIRSR" id="PIRSR001492-2"/>
    </source>
</evidence>
<keyword evidence="17" id="KW-1185">Reference proteome</keyword>
<keyword evidence="6 10" id="KW-0324">Glycolysis</keyword>
<dbReference type="GO" id="GO:0006096">
    <property type="term" value="P:glycolytic process"/>
    <property type="evidence" value="ECO:0007669"/>
    <property type="project" value="UniProtKB-UniRule"/>
</dbReference>
<dbReference type="GO" id="GO:0005829">
    <property type="term" value="C:cytosol"/>
    <property type="evidence" value="ECO:0007669"/>
    <property type="project" value="TreeGrafter"/>
</dbReference>
<feature type="binding site" evidence="10 13">
    <location>
        <position position="441"/>
    </location>
    <ligand>
        <name>Mn(2+)</name>
        <dbReference type="ChEBI" id="CHEBI:29035"/>
        <label>2</label>
    </ligand>
</feature>
<dbReference type="EMBL" id="CP059066">
    <property type="protein sequence ID" value="QSQ10455.1"/>
    <property type="molecule type" value="Genomic_DNA"/>
</dbReference>
<dbReference type="InterPro" id="IPR011258">
    <property type="entry name" value="BPG-indep_PGM_N"/>
</dbReference>
<evidence type="ECO:0000256" key="3">
    <source>
        <dbReference type="ARBA" id="ARBA00008819"/>
    </source>
</evidence>
<dbReference type="CDD" id="cd16010">
    <property type="entry name" value="iPGM"/>
    <property type="match status" value="1"/>
</dbReference>
<feature type="binding site" evidence="10 12">
    <location>
        <position position="119"/>
    </location>
    <ligand>
        <name>substrate</name>
    </ligand>
</feature>
<evidence type="ECO:0000313" key="17">
    <source>
        <dbReference type="Proteomes" id="UP000662904"/>
    </source>
</evidence>
<evidence type="ECO:0000256" key="1">
    <source>
        <dbReference type="ARBA" id="ARBA00000370"/>
    </source>
</evidence>
<dbReference type="HAMAP" id="MF_01038">
    <property type="entry name" value="GpmI"/>
    <property type="match status" value="1"/>
</dbReference>
<dbReference type="Gene3D" id="3.40.720.10">
    <property type="entry name" value="Alkaline Phosphatase, subunit A"/>
    <property type="match status" value="1"/>
</dbReference>
<feature type="binding site" evidence="10 13">
    <location>
        <position position="403"/>
    </location>
    <ligand>
        <name>Mn(2+)</name>
        <dbReference type="ChEBI" id="CHEBI:29035"/>
        <label>1</label>
    </ligand>
</feature>
<dbReference type="Pfam" id="PF01676">
    <property type="entry name" value="Metalloenzyme"/>
    <property type="match status" value="1"/>
</dbReference>
<evidence type="ECO:0000256" key="13">
    <source>
        <dbReference type="PIRSR" id="PIRSR001492-3"/>
    </source>
</evidence>
<reference evidence="16" key="1">
    <citation type="submission" date="2020-07" db="EMBL/GenBank/DDBJ databases">
        <title>Koleobacter methoxysyntrophicus gen. nov., sp. nov., a novel anaerobic bacterium isolated from deep subsurface oil field and proposal of Koleobacterales ord. nov. in the phylum Firmicutes.</title>
        <authorList>
            <person name="Sakamoto S."/>
            <person name="Tamaki H."/>
        </authorList>
    </citation>
    <scope>NUCLEOTIDE SEQUENCE</scope>
    <source>
        <strain evidence="16">NRmbB1</strain>
    </source>
</reference>
<feature type="binding site" evidence="10 12">
    <location>
        <position position="187"/>
    </location>
    <ligand>
        <name>substrate</name>
    </ligand>
</feature>
<dbReference type="RefSeq" id="WP_206707764.1">
    <property type="nucleotide sequence ID" value="NZ_CP059066.1"/>
</dbReference>
<dbReference type="EC" id="5.4.2.12" evidence="4 10"/>
<dbReference type="AlphaFoldDB" id="A0A8A0RPX4"/>
<evidence type="ECO:0000313" key="16">
    <source>
        <dbReference type="EMBL" id="QSQ10455.1"/>
    </source>
</evidence>
<name>A0A8A0RPX4_9FIRM</name>
<comment type="similarity">
    <text evidence="3 10">Belongs to the BPG-independent phosphoglycerate mutase family.</text>
</comment>
<gene>
    <name evidence="10 16" type="primary">gpmI</name>
    <name evidence="16" type="ORF">H0A61_02863</name>
</gene>
<evidence type="ECO:0000256" key="7">
    <source>
        <dbReference type="ARBA" id="ARBA00023211"/>
    </source>
</evidence>
<evidence type="ECO:0000256" key="11">
    <source>
        <dbReference type="PIRSR" id="PIRSR001492-1"/>
    </source>
</evidence>
<feature type="binding site" evidence="10 12">
    <location>
        <position position="332"/>
    </location>
    <ligand>
        <name>substrate</name>
    </ligand>
</feature>
<evidence type="ECO:0000256" key="5">
    <source>
        <dbReference type="ARBA" id="ARBA00022723"/>
    </source>
</evidence>
<keyword evidence="7 10" id="KW-0464">Manganese</keyword>
<feature type="binding site" evidence="10 13">
    <location>
        <position position="8"/>
    </location>
    <ligand>
        <name>Mn(2+)</name>
        <dbReference type="ChEBI" id="CHEBI:29035"/>
        <label>2</label>
    </ligand>
</feature>
<accession>A0A8A0RPX4</accession>
<dbReference type="KEGG" id="kme:H0A61_02863"/>
<dbReference type="PANTHER" id="PTHR31637:SF0">
    <property type="entry name" value="2,3-BISPHOSPHOGLYCERATE-INDEPENDENT PHOSPHOGLYCERATE MUTASE"/>
    <property type="match status" value="1"/>
</dbReference>
<dbReference type="GO" id="GO:0043937">
    <property type="term" value="P:regulation of sporulation"/>
    <property type="evidence" value="ECO:0007669"/>
    <property type="project" value="UniProtKB-ARBA"/>
</dbReference>
<protein>
    <recommendedName>
        <fullName evidence="9 10">2,3-bisphosphoglycerate-independent phosphoglycerate mutase</fullName>
        <shortName evidence="10">BPG-independent PGAM</shortName>
        <shortName evidence="10">Phosphoglyceromutase</shortName>
        <shortName evidence="10">iPGM</shortName>
        <ecNumber evidence="4 10">5.4.2.12</ecNumber>
    </recommendedName>
</protein>
<comment type="function">
    <text evidence="10">Catalyzes the interconversion of 2-phosphoglycerate and 3-phosphoglycerate.</text>
</comment>
<dbReference type="UniPathway" id="UPA00109">
    <property type="reaction ID" value="UER00186"/>
</dbReference>
<dbReference type="InterPro" id="IPR017850">
    <property type="entry name" value="Alkaline_phosphatase_core_sf"/>
</dbReference>
<feature type="binding site" evidence="10 13">
    <location>
        <position position="459"/>
    </location>
    <ligand>
        <name>Mn(2+)</name>
        <dbReference type="ChEBI" id="CHEBI:29035"/>
        <label>1</label>
    </ligand>
</feature>
<dbReference type="PANTHER" id="PTHR31637">
    <property type="entry name" value="2,3-BISPHOSPHOGLYCERATE-INDEPENDENT PHOSPHOGLYCERATE MUTASE"/>
    <property type="match status" value="1"/>
</dbReference>
<dbReference type="NCBIfam" id="TIGR01307">
    <property type="entry name" value="pgm_bpd_ind"/>
    <property type="match status" value="1"/>
</dbReference>
<dbReference type="GO" id="GO:0006007">
    <property type="term" value="P:glucose catabolic process"/>
    <property type="evidence" value="ECO:0007669"/>
    <property type="project" value="InterPro"/>
</dbReference>
<dbReference type="GO" id="GO:0030145">
    <property type="term" value="F:manganese ion binding"/>
    <property type="evidence" value="ECO:0007669"/>
    <property type="project" value="UniProtKB-UniRule"/>
</dbReference>
<evidence type="ECO:0000259" key="15">
    <source>
        <dbReference type="Pfam" id="PF06415"/>
    </source>
</evidence>
<evidence type="ECO:0000256" key="6">
    <source>
        <dbReference type="ARBA" id="ARBA00023152"/>
    </source>
</evidence>
<dbReference type="InterPro" id="IPR006124">
    <property type="entry name" value="Metalloenzyme"/>
</dbReference>
<dbReference type="InterPro" id="IPR036646">
    <property type="entry name" value="PGAM_B_sf"/>
</dbReference>
<dbReference type="FunFam" id="3.40.1450.10:FF:000001">
    <property type="entry name" value="2,3-bisphosphoglycerate-independent phosphoglycerate mutase"/>
    <property type="match status" value="1"/>
</dbReference>
<dbReference type="FunFam" id="3.40.720.10:FF:000001">
    <property type="entry name" value="2,3-bisphosphoglycerate-independent phosphoglycerate mutase"/>
    <property type="match status" value="1"/>
</dbReference>